<feature type="domain" description="HTH tetR-type" evidence="3">
    <location>
        <begin position="23"/>
        <end position="83"/>
    </location>
</feature>
<evidence type="ECO:0000259" key="3">
    <source>
        <dbReference type="PROSITE" id="PS50977"/>
    </source>
</evidence>
<evidence type="ECO:0000313" key="4">
    <source>
        <dbReference type="EMBL" id="MFD1215148.1"/>
    </source>
</evidence>
<dbReference type="SUPFAM" id="SSF46689">
    <property type="entry name" value="Homeodomain-like"/>
    <property type="match status" value="1"/>
</dbReference>
<dbReference type="Proteomes" id="UP001597264">
    <property type="component" value="Unassembled WGS sequence"/>
</dbReference>
<organism evidence="4 5">
    <name type="scientific">Microbulbifer celer</name>
    <dbReference type="NCBI Taxonomy" id="435905"/>
    <lineage>
        <taxon>Bacteria</taxon>
        <taxon>Pseudomonadati</taxon>
        <taxon>Pseudomonadota</taxon>
        <taxon>Gammaproteobacteria</taxon>
        <taxon>Cellvibrionales</taxon>
        <taxon>Microbulbiferaceae</taxon>
        <taxon>Microbulbifer</taxon>
    </lineage>
</organism>
<dbReference type="PANTHER" id="PTHR30055">
    <property type="entry name" value="HTH-TYPE TRANSCRIPTIONAL REGULATOR RUTR"/>
    <property type="match status" value="1"/>
</dbReference>
<reference evidence="5" key="1">
    <citation type="journal article" date="2019" name="Int. J. Syst. Evol. Microbiol.">
        <title>The Global Catalogue of Microorganisms (GCM) 10K type strain sequencing project: providing services to taxonomists for standard genome sequencing and annotation.</title>
        <authorList>
            <consortium name="The Broad Institute Genomics Platform"/>
            <consortium name="The Broad Institute Genome Sequencing Center for Infectious Disease"/>
            <person name="Wu L."/>
            <person name="Ma J."/>
        </authorList>
    </citation>
    <scope>NUCLEOTIDE SEQUENCE [LARGE SCALE GENOMIC DNA]</scope>
    <source>
        <strain evidence="5">CCUG 54356</strain>
    </source>
</reference>
<accession>A0ABW3U2X0</accession>
<evidence type="ECO:0000256" key="1">
    <source>
        <dbReference type="ARBA" id="ARBA00023125"/>
    </source>
</evidence>
<dbReference type="PANTHER" id="PTHR30055:SF231">
    <property type="entry name" value="TRANSCRIPTIONAL REGULATORY PROTEIN (PROBABLY DEOR-FAMILY)-RELATED"/>
    <property type="match status" value="1"/>
</dbReference>
<protein>
    <submittedName>
        <fullName evidence="4">TetR/AcrR family transcriptional regulator</fullName>
    </submittedName>
</protein>
<sequence>MTLDSGKSELVYHGRRAQRADSRQRRKAILEATLRLIVKDGIRGIRHRAVAKEASVPLAATTYYFKDLDDLISDAFTYFVEQNIDHTRQLQAESFSAVNQLTPEVIASSEGRRQFLQQLTRFVLSHIRTQAGSRDNRIIELAFRNEALRNEQLTRAIRMANRATENLIVEFFELLQLSDPLAAAQIVYGTILNLEYQVLSGAVAIDSPLLERTVTMMIKRLIPAQLEPAVKPLQVSALTV</sequence>
<name>A0ABW3U2X0_9GAMM</name>
<dbReference type="InterPro" id="IPR050109">
    <property type="entry name" value="HTH-type_TetR-like_transc_reg"/>
</dbReference>
<dbReference type="InterPro" id="IPR009057">
    <property type="entry name" value="Homeodomain-like_sf"/>
</dbReference>
<gene>
    <name evidence="4" type="ORF">ACFQ2X_00925</name>
</gene>
<evidence type="ECO:0000313" key="5">
    <source>
        <dbReference type="Proteomes" id="UP001597264"/>
    </source>
</evidence>
<dbReference type="InterPro" id="IPR001647">
    <property type="entry name" value="HTH_TetR"/>
</dbReference>
<keyword evidence="1 2" id="KW-0238">DNA-binding</keyword>
<dbReference type="PROSITE" id="PS50977">
    <property type="entry name" value="HTH_TETR_2"/>
    <property type="match status" value="1"/>
</dbReference>
<dbReference type="RefSeq" id="WP_230435485.1">
    <property type="nucleotide sequence ID" value="NZ_CP087715.1"/>
</dbReference>
<keyword evidence="5" id="KW-1185">Reference proteome</keyword>
<dbReference type="Gene3D" id="1.10.357.10">
    <property type="entry name" value="Tetracycline Repressor, domain 2"/>
    <property type="match status" value="1"/>
</dbReference>
<dbReference type="EMBL" id="JBHTLR010000003">
    <property type="protein sequence ID" value="MFD1215148.1"/>
    <property type="molecule type" value="Genomic_DNA"/>
</dbReference>
<evidence type="ECO:0000256" key="2">
    <source>
        <dbReference type="PROSITE-ProRule" id="PRU00335"/>
    </source>
</evidence>
<proteinExistence type="predicted"/>
<feature type="DNA-binding region" description="H-T-H motif" evidence="2">
    <location>
        <begin position="46"/>
        <end position="65"/>
    </location>
</feature>
<comment type="caution">
    <text evidence="4">The sequence shown here is derived from an EMBL/GenBank/DDBJ whole genome shotgun (WGS) entry which is preliminary data.</text>
</comment>